<evidence type="ECO:0000313" key="1">
    <source>
        <dbReference type="EMBL" id="KAE8009378.1"/>
    </source>
</evidence>
<name>A0A5N6QSB8_9ROSI</name>
<dbReference type="Proteomes" id="UP000327013">
    <property type="component" value="Chromosome 2"/>
</dbReference>
<evidence type="ECO:0000313" key="2">
    <source>
        <dbReference type="Proteomes" id="UP000327013"/>
    </source>
</evidence>
<protein>
    <submittedName>
        <fullName evidence="1">Uncharacterized protein</fullName>
    </submittedName>
</protein>
<dbReference type="AlphaFoldDB" id="A0A5N6QSB8"/>
<proteinExistence type="predicted"/>
<dbReference type="EMBL" id="CM017322">
    <property type="protein sequence ID" value="KAE8009378.1"/>
    <property type="molecule type" value="Genomic_DNA"/>
</dbReference>
<accession>A0A5N6QSB8</accession>
<keyword evidence="2" id="KW-1185">Reference proteome</keyword>
<gene>
    <name evidence="1" type="ORF">FH972_005818</name>
</gene>
<sequence length="85" mass="9156">MKRKKYKHGMWDSKGVYGIPGESEVNPVTQTRWVPVRPQAAAGAGGDVATGCWLLLVQEASCWLREATGYCSAAACVVADLKLES</sequence>
<reference evidence="1 2" key="1">
    <citation type="submission" date="2019-06" db="EMBL/GenBank/DDBJ databases">
        <title>A chromosomal-level reference genome of Carpinus fangiana (Coryloideae, Betulaceae).</title>
        <authorList>
            <person name="Yang X."/>
            <person name="Wang Z."/>
            <person name="Zhang L."/>
            <person name="Hao G."/>
            <person name="Liu J."/>
            <person name="Yang Y."/>
        </authorList>
    </citation>
    <scope>NUCLEOTIDE SEQUENCE [LARGE SCALE GENOMIC DNA]</scope>
    <source>
        <strain evidence="1">Cfa_2016G</strain>
        <tissue evidence="1">Leaf</tissue>
    </source>
</reference>
<organism evidence="1 2">
    <name type="scientific">Carpinus fangiana</name>
    <dbReference type="NCBI Taxonomy" id="176857"/>
    <lineage>
        <taxon>Eukaryota</taxon>
        <taxon>Viridiplantae</taxon>
        <taxon>Streptophyta</taxon>
        <taxon>Embryophyta</taxon>
        <taxon>Tracheophyta</taxon>
        <taxon>Spermatophyta</taxon>
        <taxon>Magnoliopsida</taxon>
        <taxon>eudicotyledons</taxon>
        <taxon>Gunneridae</taxon>
        <taxon>Pentapetalae</taxon>
        <taxon>rosids</taxon>
        <taxon>fabids</taxon>
        <taxon>Fagales</taxon>
        <taxon>Betulaceae</taxon>
        <taxon>Carpinus</taxon>
    </lineage>
</organism>